<organism evidence="1 2">
    <name type="scientific">Dactylosporangium maewongense</name>
    <dbReference type="NCBI Taxonomy" id="634393"/>
    <lineage>
        <taxon>Bacteria</taxon>
        <taxon>Bacillati</taxon>
        <taxon>Actinomycetota</taxon>
        <taxon>Actinomycetes</taxon>
        <taxon>Micromonosporales</taxon>
        <taxon>Micromonosporaceae</taxon>
        <taxon>Dactylosporangium</taxon>
    </lineage>
</organism>
<dbReference type="Pfam" id="PF19850">
    <property type="entry name" value="DUF6325"/>
    <property type="match status" value="1"/>
</dbReference>
<protein>
    <recommendedName>
        <fullName evidence="3">DUF1269 domain-containing protein</fullName>
    </recommendedName>
</protein>
<evidence type="ECO:0000313" key="2">
    <source>
        <dbReference type="Proteomes" id="UP001501470"/>
    </source>
</evidence>
<reference evidence="2" key="1">
    <citation type="journal article" date="2019" name="Int. J. Syst. Evol. Microbiol.">
        <title>The Global Catalogue of Microorganisms (GCM) 10K type strain sequencing project: providing services to taxonomists for standard genome sequencing and annotation.</title>
        <authorList>
            <consortium name="The Broad Institute Genomics Platform"/>
            <consortium name="The Broad Institute Genome Sequencing Center for Infectious Disease"/>
            <person name="Wu L."/>
            <person name="Ma J."/>
        </authorList>
    </citation>
    <scope>NUCLEOTIDE SEQUENCE [LARGE SCALE GENOMIC DNA]</scope>
    <source>
        <strain evidence="2">JCM 15933</strain>
    </source>
</reference>
<sequence>MRDLEDMGPVDYLVVEFPDGRVTGEGLPLLVDLVERGIIRILDLVFVRKLGDGTVEGLELTDVDHDGKLDLLMFEGVTTGLVDAEDLADTADVLNQGSVAAILVYENRWAAPLATTLRRGGGQLVAGGRIPVQALLAAVERVDTEVSR</sequence>
<dbReference type="InterPro" id="IPR046288">
    <property type="entry name" value="DUF6325"/>
</dbReference>
<comment type="caution">
    <text evidence="1">The sequence shown here is derived from an EMBL/GenBank/DDBJ whole genome shotgun (WGS) entry which is preliminary data.</text>
</comment>
<name>A0ABP4MR29_9ACTN</name>
<accession>A0ABP4MR29</accession>
<gene>
    <name evidence="1" type="ORF">GCM10009827_080880</name>
</gene>
<evidence type="ECO:0000313" key="1">
    <source>
        <dbReference type="EMBL" id="GAA1548414.1"/>
    </source>
</evidence>
<dbReference type="EMBL" id="BAAAQD010000020">
    <property type="protein sequence ID" value="GAA1548414.1"/>
    <property type="molecule type" value="Genomic_DNA"/>
</dbReference>
<proteinExistence type="predicted"/>
<evidence type="ECO:0008006" key="3">
    <source>
        <dbReference type="Google" id="ProtNLM"/>
    </source>
</evidence>
<keyword evidence="2" id="KW-1185">Reference proteome</keyword>
<dbReference type="Proteomes" id="UP001501470">
    <property type="component" value="Unassembled WGS sequence"/>
</dbReference>
<dbReference type="RefSeq" id="WP_344508756.1">
    <property type="nucleotide sequence ID" value="NZ_BAAAQD010000020.1"/>
</dbReference>